<dbReference type="Gene3D" id="1.20.1560.10">
    <property type="entry name" value="ABC transporter type 1, transmembrane domain"/>
    <property type="match status" value="1"/>
</dbReference>
<dbReference type="GO" id="GO:0140359">
    <property type="term" value="F:ABC-type transporter activity"/>
    <property type="evidence" value="ECO:0007669"/>
    <property type="project" value="InterPro"/>
</dbReference>
<feature type="transmembrane region" description="Helical" evidence="9">
    <location>
        <begin position="53"/>
        <end position="76"/>
    </location>
</feature>
<dbReference type="EMBL" id="QJTI01000006">
    <property type="protein sequence ID" value="PYF03629.1"/>
    <property type="molecule type" value="Genomic_DNA"/>
</dbReference>
<dbReference type="Pfam" id="PF00005">
    <property type="entry name" value="ABC_tran"/>
    <property type="match status" value="1"/>
</dbReference>
<feature type="domain" description="ABC transporter" evidence="10">
    <location>
        <begin position="340"/>
        <end position="577"/>
    </location>
</feature>
<evidence type="ECO:0000256" key="5">
    <source>
        <dbReference type="ARBA" id="ARBA00022840"/>
    </source>
</evidence>
<evidence type="ECO:0000256" key="9">
    <source>
        <dbReference type="SAM" id="Phobius"/>
    </source>
</evidence>
<feature type="transmembrane region" description="Helical" evidence="9">
    <location>
        <begin position="25"/>
        <end position="47"/>
    </location>
</feature>
<evidence type="ECO:0000256" key="1">
    <source>
        <dbReference type="ARBA" id="ARBA00004651"/>
    </source>
</evidence>
<evidence type="ECO:0000256" key="4">
    <source>
        <dbReference type="ARBA" id="ARBA00022741"/>
    </source>
</evidence>
<dbReference type="NCBIfam" id="TIGR02857">
    <property type="entry name" value="CydD"/>
    <property type="match status" value="1"/>
</dbReference>
<dbReference type="GO" id="GO:0042883">
    <property type="term" value="P:cysteine transport"/>
    <property type="evidence" value="ECO:0007669"/>
    <property type="project" value="InterPro"/>
</dbReference>
<dbReference type="PROSITE" id="PS50929">
    <property type="entry name" value="ABC_TM1F"/>
    <property type="match status" value="1"/>
</dbReference>
<accession>A0A318TVB8</accession>
<keyword evidence="4" id="KW-0547">Nucleotide-binding</keyword>
<evidence type="ECO:0000256" key="3">
    <source>
        <dbReference type="ARBA" id="ARBA00022692"/>
    </source>
</evidence>
<dbReference type="SUPFAM" id="SSF52540">
    <property type="entry name" value="P-loop containing nucleoside triphosphate hydrolases"/>
    <property type="match status" value="1"/>
</dbReference>
<proteinExistence type="inferred from homology"/>
<comment type="function">
    <text evidence="8">Involved in beta-(1--&gt;2)glucan export. Transmembrane domains (TMD) form a pore in the inner membrane and the ATP-binding domain (NBD) is responsible for energy generation.</text>
</comment>
<comment type="caution">
    <text evidence="12">The sequence shown here is derived from an EMBL/GenBank/DDBJ whole genome shotgun (WGS) entry which is preliminary data.</text>
</comment>
<dbReference type="PROSITE" id="PS00211">
    <property type="entry name" value="ABC_TRANSPORTER_1"/>
    <property type="match status" value="1"/>
</dbReference>
<comment type="subcellular location">
    <subcellularLocation>
        <location evidence="1">Cell membrane</location>
        <topology evidence="1">Multi-pass membrane protein</topology>
    </subcellularLocation>
</comment>
<feature type="transmembrane region" description="Helical" evidence="9">
    <location>
        <begin position="144"/>
        <end position="160"/>
    </location>
</feature>
<evidence type="ECO:0000313" key="12">
    <source>
        <dbReference type="EMBL" id="PYF03629.1"/>
    </source>
</evidence>
<evidence type="ECO:0000259" key="10">
    <source>
        <dbReference type="PROSITE" id="PS50893"/>
    </source>
</evidence>
<organism evidence="12 13">
    <name type="scientific">Rhodopseudomonas faecalis</name>
    <dbReference type="NCBI Taxonomy" id="99655"/>
    <lineage>
        <taxon>Bacteria</taxon>
        <taxon>Pseudomonadati</taxon>
        <taxon>Pseudomonadota</taxon>
        <taxon>Alphaproteobacteria</taxon>
        <taxon>Hyphomicrobiales</taxon>
        <taxon>Nitrobacteraceae</taxon>
        <taxon>Rhodopseudomonas</taxon>
    </lineage>
</organism>
<dbReference type="PROSITE" id="PS50893">
    <property type="entry name" value="ABC_TRANSPORTER_2"/>
    <property type="match status" value="1"/>
</dbReference>
<comment type="similarity">
    <text evidence="2">Belongs to the ABC transporter superfamily.</text>
</comment>
<dbReference type="CDD" id="cd18584">
    <property type="entry name" value="ABC_6TM_AarD_CydD"/>
    <property type="match status" value="1"/>
</dbReference>
<evidence type="ECO:0000256" key="2">
    <source>
        <dbReference type="ARBA" id="ARBA00005417"/>
    </source>
</evidence>
<feature type="transmembrane region" description="Helical" evidence="9">
    <location>
        <begin position="246"/>
        <end position="274"/>
    </location>
</feature>
<evidence type="ECO:0000256" key="6">
    <source>
        <dbReference type="ARBA" id="ARBA00022989"/>
    </source>
</evidence>
<feature type="transmembrane region" description="Helical" evidence="9">
    <location>
        <begin position="280"/>
        <end position="297"/>
    </location>
</feature>
<feature type="transmembrane region" description="Helical" evidence="9">
    <location>
        <begin position="166"/>
        <end position="185"/>
    </location>
</feature>
<dbReference type="Proteomes" id="UP000248148">
    <property type="component" value="Unassembled WGS sequence"/>
</dbReference>
<dbReference type="Pfam" id="PF00664">
    <property type="entry name" value="ABC_membrane"/>
    <property type="match status" value="1"/>
</dbReference>
<evidence type="ECO:0000259" key="11">
    <source>
        <dbReference type="PROSITE" id="PS50929"/>
    </source>
</evidence>
<evidence type="ECO:0000256" key="7">
    <source>
        <dbReference type="ARBA" id="ARBA00023136"/>
    </source>
</evidence>
<evidence type="ECO:0000256" key="8">
    <source>
        <dbReference type="ARBA" id="ARBA00024722"/>
    </source>
</evidence>
<protein>
    <submittedName>
        <fullName evidence="12">ATP-binding cassette subfamily C protein CydD</fullName>
    </submittedName>
</protein>
<dbReference type="InterPro" id="IPR039421">
    <property type="entry name" value="Type_1_exporter"/>
</dbReference>
<name>A0A318TVB8_9BRAD</name>
<keyword evidence="6 9" id="KW-1133">Transmembrane helix</keyword>
<dbReference type="SMART" id="SM00382">
    <property type="entry name" value="AAA"/>
    <property type="match status" value="1"/>
</dbReference>
<dbReference type="InterPro" id="IPR014216">
    <property type="entry name" value="ABC_transptr_CydD"/>
</dbReference>
<dbReference type="InterPro" id="IPR003593">
    <property type="entry name" value="AAA+_ATPase"/>
</dbReference>
<dbReference type="AlphaFoldDB" id="A0A318TVB8"/>
<dbReference type="InterPro" id="IPR003439">
    <property type="entry name" value="ABC_transporter-like_ATP-bd"/>
</dbReference>
<dbReference type="InterPro" id="IPR011527">
    <property type="entry name" value="ABC1_TM_dom"/>
</dbReference>
<keyword evidence="3 9" id="KW-0812">Transmembrane</keyword>
<dbReference type="GO" id="GO:0016887">
    <property type="term" value="F:ATP hydrolysis activity"/>
    <property type="evidence" value="ECO:0007669"/>
    <property type="project" value="InterPro"/>
</dbReference>
<dbReference type="InterPro" id="IPR027417">
    <property type="entry name" value="P-loop_NTPase"/>
</dbReference>
<gene>
    <name evidence="12" type="ORF">BJ122_106123</name>
</gene>
<dbReference type="SUPFAM" id="SSF90123">
    <property type="entry name" value="ABC transporter transmembrane region"/>
    <property type="match status" value="1"/>
</dbReference>
<dbReference type="RefSeq" id="WP_245407645.1">
    <property type="nucleotide sequence ID" value="NZ_QJTI01000006.1"/>
</dbReference>
<feature type="domain" description="ABC transmembrane type-1" evidence="11">
    <location>
        <begin position="27"/>
        <end position="301"/>
    </location>
</feature>
<evidence type="ECO:0000313" key="13">
    <source>
        <dbReference type="Proteomes" id="UP000248148"/>
    </source>
</evidence>
<dbReference type="Gene3D" id="3.40.50.300">
    <property type="entry name" value="P-loop containing nucleotide triphosphate hydrolases"/>
    <property type="match status" value="1"/>
</dbReference>
<keyword evidence="13" id="KW-1185">Reference proteome</keyword>
<reference evidence="12 13" key="1">
    <citation type="submission" date="2018-06" db="EMBL/GenBank/DDBJ databases">
        <title>Genomic Encyclopedia of Archaeal and Bacterial Type Strains, Phase II (KMG-II): from individual species to whole genera.</title>
        <authorList>
            <person name="Goeker M."/>
        </authorList>
    </citation>
    <scope>NUCLEOTIDE SEQUENCE [LARGE SCALE GENOMIC DNA]</scope>
    <source>
        <strain evidence="12 13">JCM 11668</strain>
    </source>
</reference>
<dbReference type="InterPro" id="IPR017871">
    <property type="entry name" value="ABC_transporter-like_CS"/>
</dbReference>
<keyword evidence="7 9" id="KW-0472">Membrane</keyword>
<dbReference type="InterPro" id="IPR036640">
    <property type="entry name" value="ABC1_TM_sf"/>
</dbReference>
<dbReference type="PANTHER" id="PTHR24221">
    <property type="entry name" value="ATP-BINDING CASSETTE SUB-FAMILY B"/>
    <property type="match status" value="1"/>
</dbReference>
<dbReference type="GO" id="GO:0005524">
    <property type="term" value="F:ATP binding"/>
    <property type="evidence" value="ECO:0007669"/>
    <property type="project" value="UniProtKB-KW"/>
</dbReference>
<keyword evidence="5 12" id="KW-0067">ATP-binding</keyword>
<dbReference type="PANTHER" id="PTHR24221:SF590">
    <property type="entry name" value="COMPONENT LINKED WITH THE ASSEMBLY OF CYTOCHROME' TRANSPORT TRANSMEMBRANE ATP-BINDING PROTEIN ABC TRANSPORTER CYDD-RELATED"/>
    <property type="match status" value="1"/>
</dbReference>
<dbReference type="GO" id="GO:0005886">
    <property type="term" value="C:plasma membrane"/>
    <property type="evidence" value="ECO:0007669"/>
    <property type="project" value="UniProtKB-SubCell"/>
</dbReference>
<sequence>MPLTPDQSEAATLLRSLRKVAGWPAHLATLAAALGGLIAVAAAQLIATAVDRIVFAGACFEATLPTLMILAALALARAAANWTTERAAFEAAAAVRLHLFRQTLGRLADRGPTKLAGQPAGELAVTITEAIDAVGPLWRSWKPGVVRAAVVPLAVLIVVAPLDPLAAVILVVALPLLVWFSILAGKGAEEASGRQWASLARLGGHLLDQIRGLGELKLAGTSQAAVTSVARAAKAYGRETMAVLRLAFLSALVVEFVATGAIAGVAVAVGFRLLWGELDFATGFFVLLLAPEFFAPLREIGLRRHARLEAMTALGTLAPLLAEPKTAGHQPMTATTAPAIRFEAVRVVHDDGRVALDGFDLDIAAGEHVALVGSSGAGKSTLFALLARFIEPSSGRILINGQPLSDIDPQHWRRALVSMPQAPQFFDGSIADNIVMGRTAPGPACDDAMHDALRAAGAEAIIARLPQGLATPLAERGKNLSGGEAQRLALARAFFAAGPLVLFDEPTSHLDAEAQAMVLRGLATLRQGRTVLTIAHRLETVASADRIVLIEDGRVLAQGAPQPMLDQLKARAAPPAAERSDA</sequence>